<protein>
    <submittedName>
        <fullName evidence="1">Uncharacterized protein</fullName>
    </submittedName>
</protein>
<proteinExistence type="predicted"/>
<dbReference type="AlphaFoldDB" id="A0A2H0VFA2"/>
<dbReference type="Proteomes" id="UP000230557">
    <property type="component" value="Unassembled WGS sequence"/>
</dbReference>
<accession>A0A2H0VFA2</accession>
<name>A0A2H0VFA2_9BACT</name>
<reference evidence="2" key="1">
    <citation type="submission" date="2017-09" db="EMBL/GenBank/DDBJ databases">
        <title>Depth-based differentiation of microbial function through sediment-hosted aquifers and enrichment of novel symbionts in the deep terrestrial subsurface.</title>
        <authorList>
            <person name="Probst A.J."/>
            <person name="Ladd B."/>
            <person name="Jarett J.K."/>
            <person name="Geller-Mcgrath D.E."/>
            <person name="Sieber C.M.K."/>
            <person name="Emerson J.B."/>
            <person name="Anantharaman K."/>
            <person name="Thomas B.C."/>
            <person name="Malmstrom R."/>
            <person name="Stieglmeier M."/>
            <person name="Klingl A."/>
            <person name="Woyke T."/>
            <person name="Ryan C.M."/>
            <person name="Banfield J.F."/>
        </authorList>
    </citation>
    <scope>NUCLEOTIDE SEQUENCE [LARGE SCALE GENOMIC DNA]</scope>
</reference>
<evidence type="ECO:0000313" key="2">
    <source>
        <dbReference type="Proteomes" id="UP000230557"/>
    </source>
</evidence>
<organism evidence="1 2">
    <name type="scientific">Candidatus Doudnabacteria bacterium CG10_big_fil_rev_8_21_14_0_10_41_10</name>
    <dbReference type="NCBI Taxonomy" id="1974551"/>
    <lineage>
        <taxon>Bacteria</taxon>
        <taxon>Candidatus Doudnaibacteriota</taxon>
    </lineage>
</organism>
<dbReference type="EMBL" id="PFAJ01000046">
    <property type="protein sequence ID" value="PIR97039.1"/>
    <property type="molecule type" value="Genomic_DNA"/>
</dbReference>
<evidence type="ECO:0000313" key="1">
    <source>
        <dbReference type="EMBL" id="PIR97039.1"/>
    </source>
</evidence>
<gene>
    <name evidence="1" type="ORF">COT91_03410</name>
</gene>
<sequence>MIVLSFLIVLVSLPAHSGGIQIIIDEIQASSDLELASKSIDLCAVKGMLEKEIKTQIGKKETFRFNWQVALSLEETASGEFSVKLRNNQKGSAGFEREFKLLLWDPDTIGMQIIIQKLTRRIMVVIRKQESLKKGGISKP</sequence>
<comment type="caution">
    <text evidence="1">The sequence shown here is derived from an EMBL/GenBank/DDBJ whole genome shotgun (WGS) entry which is preliminary data.</text>
</comment>